<evidence type="ECO:0000313" key="16">
    <source>
        <dbReference type="Proteomes" id="UP000321490"/>
    </source>
</evidence>
<dbReference type="InterPro" id="IPR000515">
    <property type="entry name" value="MetI-like"/>
</dbReference>
<comment type="subcellular location">
    <subcellularLocation>
        <location evidence="11">Cell membrane</location>
        <topology evidence="11">Multi-pass membrane protein</topology>
    </subcellularLocation>
    <subcellularLocation>
        <location evidence="2">Cell membrane</location>
        <topology evidence="2">Peripheral membrane protein</topology>
    </subcellularLocation>
    <subcellularLocation>
        <location evidence="1">Membrane</location>
        <topology evidence="1">Multi-pass membrane protein</topology>
    </subcellularLocation>
</comment>
<comment type="caution">
    <text evidence="15">The sequence shown here is derived from an EMBL/GenBank/DDBJ whole genome shotgun (WGS) entry which is preliminary data.</text>
</comment>
<feature type="transmembrane region" description="Helical" evidence="11">
    <location>
        <begin position="36"/>
        <end position="59"/>
    </location>
</feature>
<keyword evidence="8 15" id="KW-0067">ATP-binding</keyword>
<dbReference type="PANTHER" id="PTHR43297">
    <property type="entry name" value="OLIGOPEPTIDE TRANSPORT ATP-BINDING PROTEIN APPD"/>
    <property type="match status" value="1"/>
</dbReference>
<evidence type="ECO:0000256" key="4">
    <source>
        <dbReference type="ARBA" id="ARBA00022448"/>
    </source>
</evidence>
<dbReference type="OrthoDB" id="8481147at2"/>
<comment type="similarity">
    <text evidence="3">Belongs to the ABC transporter superfamily.</text>
</comment>
<dbReference type="GO" id="GO:0055085">
    <property type="term" value="P:transmembrane transport"/>
    <property type="evidence" value="ECO:0007669"/>
    <property type="project" value="InterPro"/>
</dbReference>
<dbReference type="FunFam" id="3.40.50.300:FF:000016">
    <property type="entry name" value="Oligopeptide ABC transporter ATP-binding component"/>
    <property type="match status" value="1"/>
</dbReference>
<keyword evidence="4 11" id="KW-0813">Transport</keyword>
<dbReference type="SUPFAM" id="SSF52540">
    <property type="entry name" value="P-loop containing nucleoside triphosphate hydrolases"/>
    <property type="match status" value="1"/>
</dbReference>
<evidence type="ECO:0000256" key="8">
    <source>
        <dbReference type="ARBA" id="ARBA00022840"/>
    </source>
</evidence>
<feature type="domain" description="ABC transporter" evidence="13">
    <location>
        <begin position="343"/>
        <end position="593"/>
    </location>
</feature>
<feature type="compositionally biased region" description="Low complexity" evidence="12">
    <location>
        <begin position="664"/>
        <end position="674"/>
    </location>
</feature>
<comment type="similarity">
    <text evidence="11">Belongs to the binding-protein-dependent transport system permease family.</text>
</comment>
<dbReference type="InterPro" id="IPR003439">
    <property type="entry name" value="ABC_transporter-like_ATP-bd"/>
</dbReference>
<evidence type="ECO:0000256" key="6">
    <source>
        <dbReference type="ARBA" id="ARBA00022692"/>
    </source>
</evidence>
<dbReference type="GO" id="GO:0005524">
    <property type="term" value="F:ATP binding"/>
    <property type="evidence" value="ECO:0007669"/>
    <property type="project" value="UniProtKB-KW"/>
</dbReference>
<organism evidence="15 16">
    <name type="scientific">Modestobacter roseus</name>
    <dbReference type="NCBI Taxonomy" id="1181884"/>
    <lineage>
        <taxon>Bacteria</taxon>
        <taxon>Bacillati</taxon>
        <taxon>Actinomycetota</taxon>
        <taxon>Actinomycetes</taxon>
        <taxon>Geodermatophilales</taxon>
        <taxon>Geodermatophilaceae</taxon>
        <taxon>Modestobacter</taxon>
    </lineage>
</organism>
<evidence type="ECO:0000256" key="7">
    <source>
        <dbReference type="ARBA" id="ARBA00022741"/>
    </source>
</evidence>
<dbReference type="GO" id="GO:0016887">
    <property type="term" value="F:ATP hydrolysis activity"/>
    <property type="evidence" value="ECO:0007669"/>
    <property type="project" value="InterPro"/>
</dbReference>
<dbReference type="SUPFAM" id="SSF161098">
    <property type="entry name" value="MetI-like"/>
    <property type="match status" value="1"/>
</dbReference>
<accession>A0A562IT61</accession>
<evidence type="ECO:0000256" key="12">
    <source>
        <dbReference type="SAM" id="MobiDB-lite"/>
    </source>
</evidence>
<keyword evidence="16" id="KW-1185">Reference proteome</keyword>
<feature type="region of interest" description="Disordered" evidence="12">
    <location>
        <begin position="1"/>
        <end position="22"/>
    </location>
</feature>
<feature type="region of interest" description="Disordered" evidence="12">
    <location>
        <begin position="660"/>
        <end position="691"/>
    </location>
</feature>
<dbReference type="PROSITE" id="PS00211">
    <property type="entry name" value="ABC_TRANSPORTER_1"/>
    <property type="match status" value="1"/>
</dbReference>
<dbReference type="RefSeq" id="WP_153357671.1">
    <property type="nucleotide sequence ID" value="NZ_JABGDC010000027.1"/>
</dbReference>
<feature type="transmembrane region" description="Helical" evidence="11">
    <location>
        <begin position="267"/>
        <end position="288"/>
    </location>
</feature>
<dbReference type="Pfam" id="PF08352">
    <property type="entry name" value="oligo_HPY"/>
    <property type="match status" value="1"/>
</dbReference>
<reference evidence="15 16" key="1">
    <citation type="submission" date="2019-07" db="EMBL/GenBank/DDBJ databases">
        <title>R&amp;d 2014.</title>
        <authorList>
            <person name="Klenk H.-P."/>
        </authorList>
    </citation>
    <scope>NUCLEOTIDE SEQUENCE [LARGE SCALE GENOMIC DNA]</scope>
    <source>
        <strain evidence="15 16">DSM 45764</strain>
    </source>
</reference>
<proteinExistence type="inferred from homology"/>
<dbReference type="SMART" id="SM00382">
    <property type="entry name" value="AAA"/>
    <property type="match status" value="1"/>
</dbReference>
<dbReference type="InterPro" id="IPR050388">
    <property type="entry name" value="ABC_Ni/Peptide_Import"/>
</dbReference>
<dbReference type="Gene3D" id="3.40.50.300">
    <property type="entry name" value="P-loop containing nucleotide triphosphate hydrolases"/>
    <property type="match status" value="1"/>
</dbReference>
<evidence type="ECO:0000256" key="3">
    <source>
        <dbReference type="ARBA" id="ARBA00005417"/>
    </source>
</evidence>
<feature type="transmembrane region" description="Helical" evidence="11">
    <location>
        <begin position="105"/>
        <end position="131"/>
    </location>
</feature>
<feature type="transmembrane region" description="Helical" evidence="11">
    <location>
        <begin position="152"/>
        <end position="177"/>
    </location>
</feature>
<dbReference type="CDD" id="cd06261">
    <property type="entry name" value="TM_PBP2"/>
    <property type="match status" value="1"/>
</dbReference>
<evidence type="ECO:0000256" key="10">
    <source>
        <dbReference type="ARBA" id="ARBA00023136"/>
    </source>
</evidence>
<dbReference type="AlphaFoldDB" id="A0A562IT61"/>
<dbReference type="Proteomes" id="UP000321490">
    <property type="component" value="Unassembled WGS sequence"/>
</dbReference>
<feature type="transmembrane region" description="Helical" evidence="11">
    <location>
        <begin position="225"/>
        <end position="247"/>
    </location>
</feature>
<dbReference type="InterPro" id="IPR027417">
    <property type="entry name" value="P-loop_NTPase"/>
</dbReference>
<gene>
    <name evidence="15" type="ORF">JD78_02268</name>
</gene>
<dbReference type="EMBL" id="VLKF01000001">
    <property type="protein sequence ID" value="TWH73744.1"/>
    <property type="molecule type" value="Genomic_DNA"/>
</dbReference>
<dbReference type="InterPro" id="IPR035906">
    <property type="entry name" value="MetI-like_sf"/>
</dbReference>
<dbReference type="PROSITE" id="PS50928">
    <property type="entry name" value="ABC_TM1"/>
    <property type="match status" value="1"/>
</dbReference>
<evidence type="ECO:0000256" key="5">
    <source>
        <dbReference type="ARBA" id="ARBA00022475"/>
    </source>
</evidence>
<evidence type="ECO:0000313" key="15">
    <source>
        <dbReference type="EMBL" id="TWH73744.1"/>
    </source>
</evidence>
<dbReference type="NCBIfam" id="TIGR01727">
    <property type="entry name" value="oligo_HPY"/>
    <property type="match status" value="1"/>
</dbReference>
<evidence type="ECO:0000259" key="14">
    <source>
        <dbReference type="PROSITE" id="PS50928"/>
    </source>
</evidence>
<dbReference type="Pfam" id="PF00528">
    <property type="entry name" value="BPD_transp_1"/>
    <property type="match status" value="1"/>
</dbReference>
<keyword evidence="7" id="KW-0547">Nucleotide-binding</keyword>
<dbReference type="PROSITE" id="PS50893">
    <property type="entry name" value="ABC_TRANSPORTER_2"/>
    <property type="match status" value="1"/>
</dbReference>
<dbReference type="GO" id="GO:0005886">
    <property type="term" value="C:plasma membrane"/>
    <property type="evidence" value="ECO:0007669"/>
    <property type="project" value="UniProtKB-SubCell"/>
</dbReference>
<feature type="domain" description="ABC transmembrane type-1" evidence="14">
    <location>
        <begin position="103"/>
        <end position="292"/>
    </location>
</feature>
<keyword evidence="10 11" id="KW-0472">Membrane</keyword>
<keyword evidence="6 11" id="KW-0812">Transmembrane</keyword>
<dbReference type="InterPro" id="IPR017871">
    <property type="entry name" value="ABC_transporter-like_CS"/>
</dbReference>
<evidence type="ECO:0000256" key="11">
    <source>
        <dbReference type="RuleBase" id="RU363032"/>
    </source>
</evidence>
<keyword evidence="5" id="KW-1003">Cell membrane</keyword>
<dbReference type="Gene3D" id="1.10.3720.10">
    <property type="entry name" value="MetI-like"/>
    <property type="match status" value="1"/>
</dbReference>
<keyword evidence="9 11" id="KW-1133">Transmembrane helix</keyword>
<dbReference type="GO" id="GO:0015833">
    <property type="term" value="P:peptide transport"/>
    <property type="evidence" value="ECO:0007669"/>
    <property type="project" value="InterPro"/>
</dbReference>
<dbReference type="InterPro" id="IPR013563">
    <property type="entry name" value="Oligopep_ABC_C"/>
</dbReference>
<dbReference type="PANTHER" id="PTHR43297:SF2">
    <property type="entry name" value="DIPEPTIDE TRANSPORT ATP-BINDING PROTEIN DPPD"/>
    <property type="match status" value="1"/>
</dbReference>
<name>A0A562IT61_9ACTN</name>
<sequence length="691" mass="71300">MVTPATPAAATPAAAPDDRPAAVAPRRSAGRSRWFAVLRTPVGAGAGLLLALVLLLAVFGPVFWSDAADTVDTADALQGASAEHWVGTDALGRDLFARVLVATRLSIGLALLATLIAVVAGLLLGTAPLLLGRRAGRLVTAGVDIAVAFPGLLLALFFAVVFGVGATGAVLAIGFAGAPAFARLTHTLSAGVADRDYVAAARIVGVGRVRVLLRHVLPNIGEPLVVNATIGAGGALLAFAGLSFLGLGVQAPAYDWGRLLQDGLSGIYIHPVAALAPGLAIVVAGLAFNMFGEAVAKGIGLTAGVGGAFAPGRVVSLDTARARTEDQGTPATDPGPAGGRTVLDVQDLTVTFPGSGNGPVRPVRGVSFRIGRGEAVGVVGESGSGKSLTALAVARLVEQPGQVTAERLDFLGEDLRGDVRPHRRLLGTSFAMVFQDPMTSFNPTRRIGRQLAEVAEEHQGMNRRQALGRAVDRLRSVRVPAAERRAHQYPHEFSGGMRQRAMIGMGLMGEPALIVADEPTTALDVTVQRQVLDLLASIRAADDVALLLISHDVAVVGQVCDRVLVMYAGRVVEDLPAAELATAARHPYTRALVATVPDMHVDLDRPLPVIPGRPVDPAHQPVGCAYAPRCPLASARCHEEDPALADDGAGRRVACWHAGERAPAEPGAGATADAGDTEDELPAGTALERQA</sequence>
<dbReference type="InterPro" id="IPR003593">
    <property type="entry name" value="AAA+_ATPase"/>
</dbReference>
<dbReference type="Pfam" id="PF00005">
    <property type="entry name" value="ABC_tran"/>
    <property type="match status" value="1"/>
</dbReference>
<evidence type="ECO:0000256" key="9">
    <source>
        <dbReference type="ARBA" id="ARBA00022989"/>
    </source>
</evidence>
<dbReference type="CDD" id="cd03257">
    <property type="entry name" value="ABC_NikE_OppD_transporters"/>
    <property type="match status" value="1"/>
</dbReference>
<evidence type="ECO:0000259" key="13">
    <source>
        <dbReference type="PROSITE" id="PS50893"/>
    </source>
</evidence>
<evidence type="ECO:0000256" key="2">
    <source>
        <dbReference type="ARBA" id="ARBA00004202"/>
    </source>
</evidence>
<evidence type="ECO:0000256" key="1">
    <source>
        <dbReference type="ARBA" id="ARBA00004141"/>
    </source>
</evidence>
<protein>
    <submittedName>
        <fullName evidence="15">Oligopeptide/dipeptide ABC transporter ATP-binding protein</fullName>
    </submittedName>
</protein>